<dbReference type="Pfam" id="PF01555">
    <property type="entry name" value="N6_N4_Mtase"/>
    <property type="match status" value="1"/>
</dbReference>
<evidence type="ECO:0000256" key="4">
    <source>
        <dbReference type="RuleBase" id="RU362026"/>
    </source>
</evidence>
<comment type="similarity">
    <text evidence="1 4">Belongs to the N(4)/N(6)-methyltransferase family.</text>
</comment>
<name>A0AAU8M1P8_9BACT</name>
<evidence type="ECO:0000256" key="1">
    <source>
        <dbReference type="ARBA" id="ARBA00006594"/>
    </source>
</evidence>
<keyword evidence="2 7" id="KW-0489">Methyltransferase</keyword>
<evidence type="ECO:0000313" key="7">
    <source>
        <dbReference type="EMBL" id="XCN75464.1"/>
    </source>
</evidence>
<feature type="domain" description="DNA methylase N-4/N-6" evidence="6">
    <location>
        <begin position="22"/>
        <end position="268"/>
    </location>
</feature>
<dbReference type="CDD" id="cd02440">
    <property type="entry name" value="AdoMet_MTases"/>
    <property type="match status" value="1"/>
</dbReference>
<organism evidence="7">
    <name type="scientific">Candidatus Electrothrix aestuarii</name>
    <dbReference type="NCBI Taxonomy" id="3062594"/>
    <lineage>
        <taxon>Bacteria</taxon>
        <taxon>Pseudomonadati</taxon>
        <taxon>Thermodesulfobacteriota</taxon>
        <taxon>Desulfobulbia</taxon>
        <taxon>Desulfobulbales</taxon>
        <taxon>Desulfobulbaceae</taxon>
        <taxon>Candidatus Electrothrix</taxon>
    </lineage>
</organism>
<dbReference type="AlphaFoldDB" id="A0AAU8M1P8"/>
<evidence type="ECO:0000256" key="3">
    <source>
        <dbReference type="ARBA" id="ARBA00022679"/>
    </source>
</evidence>
<keyword evidence="3" id="KW-0808">Transferase</keyword>
<dbReference type="GO" id="GO:0008170">
    <property type="term" value="F:N-methyltransferase activity"/>
    <property type="evidence" value="ECO:0007669"/>
    <property type="project" value="InterPro"/>
</dbReference>
<proteinExistence type="inferred from homology"/>
<dbReference type="FunFam" id="3.40.50.150:FF:000347">
    <property type="entry name" value="Methyltransferase"/>
    <property type="match status" value="1"/>
</dbReference>
<dbReference type="InterPro" id="IPR002941">
    <property type="entry name" value="DNA_methylase_N4/N6"/>
</dbReference>
<dbReference type="EMBL" id="CP159373">
    <property type="protein sequence ID" value="XCN75464.1"/>
    <property type="molecule type" value="Genomic_DNA"/>
</dbReference>
<feature type="region of interest" description="Disordered" evidence="5">
    <location>
        <begin position="166"/>
        <end position="187"/>
    </location>
</feature>
<dbReference type="PANTHER" id="PTHR13370:SF24">
    <property type="entry name" value="TYPE III RESTRICTION-MODIFICATION ENZYME STYLTI MOD SUBUNIT"/>
    <property type="match status" value="1"/>
</dbReference>
<dbReference type="EC" id="2.1.1.-" evidence="4"/>
<evidence type="ECO:0000256" key="5">
    <source>
        <dbReference type="SAM" id="MobiDB-lite"/>
    </source>
</evidence>
<dbReference type="SUPFAM" id="SSF53335">
    <property type="entry name" value="S-adenosyl-L-methionine-dependent methyltransferases"/>
    <property type="match status" value="1"/>
</dbReference>
<dbReference type="InterPro" id="IPR029063">
    <property type="entry name" value="SAM-dependent_MTases_sf"/>
</dbReference>
<dbReference type="Gene3D" id="3.40.50.150">
    <property type="entry name" value="Vaccinia Virus protein VP39"/>
    <property type="match status" value="1"/>
</dbReference>
<reference evidence="7" key="1">
    <citation type="journal article" date="2024" name="Syst. Appl. Microbiol.">
        <title>First single-strain enrichments of Electrothrix cable bacteria, description of E. aestuarii sp. nov. and E. rattekaaiensis sp. nov., and proposal of a cable bacteria taxonomy following the rules of the SeqCode.</title>
        <authorList>
            <person name="Plum-Jensen L.E."/>
            <person name="Schramm A."/>
            <person name="Marshall I.P.G."/>
        </authorList>
    </citation>
    <scope>NUCLEOTIDE SEQUENCE</scope>
    <source>
        <strain evidence="7">Rat1</strain>
    </source>
</reference>
<dbReference type="REBASE" id="963927">
    <property type="entry name" value="M.EaeRat1ORF16290P"/>
</dbReference>
<sequence>MINKIIEGDCLEAMRLIDECSVDLVYLDPPFFTEKKHKLKNRKRDKEFSFDDIWGSDKVYAEFLRERIEIMRKILKEEGSIFVHCDKSGEHIVRAILDNVFGAANFQSEIIWSYKRWSNSKKGLLPSHQKIYFYSKSKKFKFNTIYTSYSETTNIDQILQRRTRDKHNKSVYDRDKDGSFKHGGKKQGVPLSDVWDIPYLNPKAKERVGYPTQKPLILLERIVQLVTTEGDIVLDPFCGSGTTCVAAARLGRNYIGIDKSSEAVHLSNNRIANPVKTESNLLKKGRNSYINADKAALNLLKGVEFNPVQRNKGIDAILKEQFENAPILVKVQKEHESVSNAASLLAKAMKTKKSKKSILILTNKNNGLFDFPIEHEGMVVLKSPALQVMEALQKGSSRPAVEAKPLCYLGG</sequence>
<dbReference type="KEGG" id="eaj:Q3M24_16290"/>
<dbReference type="PRINTS" id="PR00508">
    <property type="entry name" value="S21N4MTFRASE"/>
</dbReference>
<dbReference type="InterPro" id="IPR002052">
    <property type="entry name" value="DNA_methylase_N6_adenine_CS"/>
</dbReference>
<protein>
    <recommendedName>
        <fullName evidence="4">Methyltransferase</fullName>
        <ecNumber evidence="4">2.1.1.-</ecNumber>
    </recommendedName>
</protein>
<dbReference type="GO" id="GO:0032259">
    <property type="term" value="P:methylation"/>
    <property type="evidence" value="ECO:0007669"/>
    <property type="project" value="UniProtKB-KW"/>
</dbReference>
<evidence type="ECO:0000259" key="6">
    <source>
        <dbReference type="Pfam" id="PF01555"/>
    </source>
</evidence>
<gene>
    <name evidence="7" type="ORF">Q3M24_16290</name>
</gene>
<dbReference type="PROSITE" id="PS00092">
    <property type="entry name" value="N6_MTASE"/>
    <property type="match status" value="1"/>
</dbReference>
<dbReference type="GO" id="GO:0005737">
    <property type="term" value="C:cytoplasm"/>
    <property type="evidence" value="ECO:0007669"/>
    <property type="project" value="TreeGrafter"/>
</dbReference>
<evidence type="ECO:0000256" key="2">
    <source>
        <dbReference type="ARBA" id="ARBA00022603"/>
    </source>
</evidence>
<accession>A0AAU8M1P8</accession>
<dbReference type="PANTHER" id="PTHR13370">
    <property type="entry name" value="RNA METHYLASE-RELATED"/>
    <property type="match status" value="1"/>
</dbReference>
<dbReference type="InterPro" id="IPR001091">
    <property type="entry name" value="RM_Methyltransferase"/>
</dbReference>
<feature type="compositionally biased region" description="Basic and acidic residues" evidence="5">
    <location>
        <begin position="168"/>
        <end position="180"/>
    </location>
</feature>
<dbReference type="GO" id="GO:0003677">
    <property type="term" value="F:DNA binding"/>
    <property type="evidence" value="ECO:0007669"/>
    <property type="project" value="InterPro"/>
</dbReference>
<reference evidence="7" key="2">
    <citation type="submission" date="2024-06" db="EMBL/GenBank/DDBJ databases">
        <authorList>
            <person name="Plum-Jensen L.E."/>
            <person name="Schramm A."/>
            <person name="Marshall I.P.G."/>
        </authorList>
    </citation>
    <scope>NUCLEOTIDE SEQUENCE</scope>
    <source>
        <strain evidence="7">Rat1</strain>
    </source>
</reference>